<evidence type="ECO:0000256" key="3">
    <source>
        <dbReference type="ARBA" id="ARBA00023163"/>
    </source>
</evidence>
<dbReference type="SUPFAM" id="SSF46689">
    <property type="entry name" value="Homeodomain-like"/>
    <property type="match status" value="2"/>
</dbReference>
<evidence type="ECO:0000256" key="1">
    <source>
        <dbReference type="ARBA" id="ARBA00023015"/>
    </source>
</evidence>
<reference evidence="6" key="1">
    <citation type="submission" date="2016-10" db="EMBL/GenBank/DDBJ databases">
        <authorList>
            <person name="Varghese N."/>
            <person name="Submissions S."/>
        </authorList>
    </citation>
    <scope>NUCLEOTIDE SEQUENCE [LARGE SCALE GENOMIC DNA]</scope>
    <source>
        <strain evidence="6">Jip14</strain>
    </source>
</reference>
<evidence type="ECO:0000256" key="2">
    <source>
        <dbReference type="ARBA" id="ARBA00023125"/>
    </source>
</evidence>
<keyword evidence="6" id="KW-1185">Reference proteome</keyword>
<organism evidence="5 6">
    <name type="scientific">Parapedobacter koreensis</name>
    <dbReference type="NCBI Taxonomy" id="332977"/>
    <lineage>
        <taxon>Bacteria</taxon>
        <taxon>Pseudomonadati</taxon>
        <taxon>Bacteroidota</taxon>
        <taxon>Sphingobacteriia</taxon>
        <taxon>Sphingobacteriales</taxon>
        <taxon>Sphingobacteriaceae</taxon>
        <taxon>Parapedobacter</taxon>
    </lineage>
</organism>
<dbReference type="GO" id="GO:0003700">
    <property type="term" value="F:DNA-binding transcription factor activity"/>
    <property type="evidence" value="ECO:0007669"/>
    <property type="project" value="InterPro"/>
</dbReference>
<dbReference type="Gene3D" id="1.10.10.60">
    <property type="entry name" value="Homeodomain-like"/>
    <property type="match status" value="2"/>
</dbReference>
<dbReference type="PROSITE" id="PS01124">
    <property type="entry name" value="HTH_ARAC_FAMILY_2"/>
    <property type="match status" value="1"/>
</dbReference>
<keyword evidence="2" id="KW-0238">DNA-binding</keyword>
<dbReference type="GO" id="GO:0043565">
    <property type="term" value="F:sequence-specific DNA binding"/>
    <property type="evidence" value="ECO:0007669"/>
    <property type="project" value="InterPro"/>
</dbReference>
<accession>A0A1H7QY70</accession>
<dbReference type="PROSITE" id="PS00041">
    <property type="entry name" value="HTH_ARAC_FAMILY_1"/>
    <property type="match status" value="1"/>
</dbReference>
<dbReference type="AlphaFoldDB" id="A0A1H7QY70"/>
<dbReference type="RefSeq" id="WP_090606733.1">
    <property type="nucleotide sequence ID" value="NZ_FNZR01000006.1"/>
</dbReference>
<dbReference type="PRINTS" id="PR00032">
    <property type="entry name" value="HTHARAC"/>
</dbReference>
<dbReference type="InterPro" id="IPR018062">
    <property type="entry name" value="HTH_AraC-typ_CS"/>
</dbReference>
<dbReference type="EMBL" id="FNZR01000006">
    <property type="protein sequence ID" value="SEL52634.1"/>
    <property type="molecule type" value="Genomic_DNA"/>
</dbReference>
<dbReference type="Pfam" id="PF12833">
    <property type="entry name" value="HTH_18"/>
    <property type="match status" value="1"/>
</dbReference>
<dbReference type="InterPro" id="IPR050204">
    <property type="entry name" value="AraC_XylS_family_regulators"/>
</dbReference>
<gene>
    <name evidence="5" type="ORF">SAMN05421740_106163</name>
</gene>
<dbReference type="Pfam" id="PF06719">
    <property type="entry name" value="AraC_N"/>
    <property type="match status" value="1"/>
</dbReference>
<dbReference type="InterPro" id="IPR020449">
    <property type="entry name" value="Tscrpt_reg_AraC-type_HTH"/>
</dbReference>
<evidence type="ECO:0000313" key="6">
    <source>
        <dbReference type="Proteomes" id="UP000198916"/>
    </source>
</evidence>
<keyword evidence="3" id="KW-0804">Transcription</keyword>
<dbReference type="STRING" id="332977.SAMN05421740_106163"/>
<evidence type="ECO:0000259" key="4">
    <source>
        <dbReference type="PROSITE" id="PS01124"/>
    </source>
</evidence>
<dbReference type="Proteomes" id="UP000198916">
    <property type="component" value="Unassembled WGS sequence"/>
</dbReference>
<dbReference type="InterPro" id="IPR009057">
    <property type="entry name" value="Homeodomain-like_sf"/>
</dbReference>
<dbReference type="PANTHER" id="PTHR46796:SF6">
    <property type="entry name" value="ARAC SUBFAMILY"/>
    <property type="match status" value="1"/>
</dbReference>
<dbReference type="InterPro" id="IPR009594">
    <property type="entry name" value="Tscrpt_reg_HTH_AraC_N"/>
</dbReference>
<protein>
    <submittedName>
        <fullName evidence="5">Transcriptional regulator, AraC family</fullName>
    </submittedName>
</protein>
<feature type="domain" description="HTH araC/xylS-type" evidence="4">
    <location>
        <begin position="204"/>
        <end position="302"/>
    </location>
</feature>
<evidence type="ECO:0000313" key="5">
    <source>
        <dbReference type="EMBL" id="SEL52634.1"/>
    </source>
</evidence>
<dbReference type="OrthoDB" id="9779074at2"/>
<name>A0A1H7QY70_9SPHI</name>
<proteinExistence type="predicted"/>
<dbReference type="PANTHER" id="PTHR46796">
    <property type="entry name" value="HTH-TYPE TRANSCRIPTIONAL ACTIVATOR RHAS-RELATED"/>
    <property type="match status" value="1"/>
</dbReference>
<sequence length="302" mass="34894">MESACHLLPINLSDATKLDSLVEHRRAFNLKDCQLNIFETYHRSKDVVLSYDGLVVSSMIRGRKIMSLPGSERFDFIPGQSIILPRGVSMRVDFPDADMAHPVQCATLALDWDMVDKNLAFLNEHYQNTAPPFEWRLNFSQYHFQNDRELANSINQLIRISMEEHAAKDALANIALKSLLLRIIQTQNLAIAQETRSTREFYFATVLAYIRKNLSERITVDMLAQVSGMSKTLFFRSFKSFLGTTPIEFIIRERVKLAKRLLIDPHVTVAEVCYRTGFNNVNYFIRQFKRLEGITPSLYQYK</sequence>
<dbReference type="InterPro" id="IPR018060">
    <property type="entry name" value="HTH_AraC"/>
</dbReference>
<keyword evidence="1" id="KW-0805">Transcription regulation</keyword>
<dbReference type="SMART" id="SM00342">
    <property type="entry name" value="HTH_ARAC"/>
    <property type="match status" value="1"/>
</dbReference>